<dbReference type="GO" id="GO:1902600">
    <property type="term" value="P:proton transmembrane transport"/>
    <property type="evidence" value="ECO:0007669"/>
    <property type="project" value="InterPro"/>
</dbReference>
<dbReference type="InterPro" id="IPR038770">
    <property type="entry name" value="Na+/solute_symporter_sf"/>
</dbReference>
<dbReference type="Gene3D" id="1.20.1530.20">
    <property type="match status" value="1"/>
</dbReference>
<gene>
    <name evidence="7" type="ORF">CXG46_09635</name>
    <name evidence="8" type="ORF">SAMN05192575_11444</name>
</gene>
<feature type="transmembrane region" description="Helical" evidence="5">
    <location>
        <begin position="95"/>
        <end position="116"/>
    </location>
</feature>
<feature type="transmembrane region" description="Helical" evidence="5">
    <location>
        <begin position="227"/>
        <end position="252"/>
    </location>
</feature>
<dbReference type="PANTHER" id="PTHR43021">
    <property type="entry name" value="NA(+)/H(+) ANTIPORTER-RELATED"/>
    <property type="match status" value="1"/>
</dbReference>
<dbReference type="RefSeq" id="WP_091201507.1">
    <property type="nucleotide sequence ID" value="NZ_FOKC01000014.1"/>
</dbReference>
<comment type="subcellular location">
    <subcellularLocation>
        <location evidence="1">Membrane</location>
        <topology evidence="1">Multi-pass membrane protein</topology>
    </subcellularLocation>
</comment>
<accession>A0A1I1B7R5</accession>
<feature type="transmembrane region" description="Helical" evidence="5">
    <location>
        <begin position="60"/>
        <end position="83"/>
    </location>
</feature>
<feature type="transmembrane region" description="Helical" evidence="5">
    <location>
        <begin position="315"/>
        <end position="338"/>
    </location>
</feature>
<keyword evidence="10" id="KW-1185">Reference proteome</keyword>
<sequence length="417" mass="42489">MTEEAVVDVARIIVLLAICAVAYVAGELLAKRHVPRLPIYLAVGALAGLVISSAREGADVAFPAVSAVALGVIGFVAGSHLVWPAIRPLLRPIALQVVGMSLAVPLFTSAIVIYVLRDQPTSVTVSAALLTGTIMLALSPPEAIAVISESRASGPFTRLVLGATVVMDVVVVVGFSVALTAANALLGGGGSVASLVGGISVGLLLSVTAGLVVGGFLIVVVRRTESFAVAAVLIVAASAASVWIAVLAVRWAVEKLDVHAEVESLLVAMIAGVLVANTSAEKPFSEILERIAPPVYVVFFTLTGLGLHLDALLAAAVPAALLWVVRGGGLWVGSRAAVSIAGQSDEVKKVAWRAFVPQAGIALALAATVAETYPKFGATLATVVIGTVVLNEAVGPFFLKSALESVGETASTEEMLH</sequence>
<evidence type="ECO:0000256" key="2">
    <source>
        <dbReference type="ARBA" id="ARBA00022692"/>
    </source>
</evidence>
<dbReference type="Proteomes" id="UP000233565">
    <property type="component" value="Unassembled WGS sequence"/>
</dbReference>
<evidence type="ECO:0000313" key="9">
    <source>
        <dbReference type="Proteomes" id="UP000199113"/>
    </source>
</evidence>
<feature type="domain" description="Cation/H+ exchanger transmembrane" evidence="6">
    <location>
        <begin position="24"/>
        <end position="398"/>
    </location>
</feature>
<evidence type="ECO:0000313" key="8">
    <source>
        <dbReference type="EMBL" id="SFB45706.1"/>
    </source>
</evidence>
<evidence type="ECO:0000256" key="5">
    <source>
        <dbReference type="SAM" id="Phobius"/>
    </source>
</evidence>
<feature type="transmembrane region" description="Helical" evidence="5">
    <location>
        <begin position="128"/>
        <end position="147"/>
    </location>
</feature>
<reference evidence="8" key="2">
    <citation type="submission" date="2016-10" db="EMBL/GenBank/DDBJ databases">
        <authorList>
            <person name="de Groot N.N."/>
        </authorList>
    </citation>
    <scope>NUCLEOTIDE SEQUENCE [LARGE SCALE GENOMIC DNA]</scope>
    <source>
        <strain evidence="8">CGMCC 1.10697</strain>
    </source>
</reference>
<keyword evidence="2 5" id="KW-0812">Transmembrane</keyword>
<dbReference type="OrthoDB" id="9783404at2"/>
<reference evidence="9" key="1">
    <citation type="submission" date="2016-10" db="EMBL/GenBank/DDBJ databases">
        <authorList>
            <person name="Varghese N."/>
            <person name="Submissions S."/>
        </authorList>
    </citation>
    <scope>NUCLEOTIDE SEQUENCE [LARGE SCALE GENOMIC DNA]</scope>
    <source>
        <strain evidence="9">CGMCC 1.10697</strain>
    </source>
</reference>
<evidence type="ECO:0000313" key="10">
    <source>
        <dbReference type="Proteomes" id="UP000233565"/>
    </source>
</evidence>
<feature type="transmembrane region" description="Helical" evidence="5">
    <location>
        <begin position="12"/>
        <end position="30"/>
    </location>
</feature>
<dbReference type="Pfam" id="PF00999">
    <property type="entry name" value="Na_H_Exchanger"/>
    <property type="match status" value="1"/>
</dbReference>
<dbReference type="EMBL" id="PJBV01000015">
    <property type="protein sequence ID" value="PKH41342.1"/>
    <property type="molecule type" value="Genomic_DNA"/>
</dbReference>
<dbReference type="STRING" id="748909.SAMN05192575_11444"/>
<feature type="transmembrane region" description="Helical" evidence="5">
    <location>
        <begin position="37"/>
        <end position="54"/>
    </location>
</feature>
<protein>
    <submittedName>
        <fullName evidence="8">Kef-type K+ transport system, membrane component KefB</fullName>
    </submittedName>
</protein>
<dbReference type="EMBL" id="FOKC01000014">
    <property type="protein sequence ID" value="SFB45706.1"/>
    <property type="molecule type" value="Genomic_DNA"/>
</dbReference>
<dbReference type="AlphaFoldDB" id="A0A1I1B7R5"/>
<dbReference type="InterPro" id="IPR006153">
    <property type="entry name" value="Cation/H_exchanger_TM"/>
</dbReference>
<evidence type="ECO:0000256" key="1">
    <source>
        <dbReference type="ARBA" id="ARBA00004141"/>
    </source>
</evidence>
<keyword evidence="4 5" id="KW-0472">Membrane</keyword>
<keyword evidence="3 5" id="KW-1133">Transmembrane helix</keyword>
<organism evidence="8 9">
    <name type="scientific">Nocardioides alpinus</name>
    <dbReference type="NCBI Taxonomy" id="748909"/>
    <lineage>
        <taxon>Bacteria</taxon>
        <taxon>Bacillati</taxon>
        <taxon>Actinomycetota</taxon>
        <taxon>Actinomycetes</taxon>
        <taxon>Propionibacteriales</taxon>
        <taxon>Nocardioidaceae</taxon>
        <taxon>Nocardioides</taxon>
    </lineage>
</organism>
<proteinExistence type="predicted"/>
<evidence type="ECO:0000313" key="7">
    <source>
        <dbReference type="EMBL" id="PKH41342.1"/>
    </source>
</evidence>
<dbReference type="PANTHER" id="PTHR43021:SF2">
    <property type="entry name" value="CATION_H+ EXCHANGER DOMAIN-CONTAINING PROTEIN"/>
    <property type="match status" value="1"/>
</dbReference>
<evidence type="ECO:0000259" key="6">
    <source>
        <dbReference type="Pfam" id="PF00999"/>
    </source>
</evidence>
<dbReference type="Proteomes" id="UP000199113">
    <property type="component" value="Unassembled WGS sequence"/>
</dbReference>
<dbReference type="GO" id="GO:0015297">
    <property type="term" value="F:antiporter activity"/>
    <property type="evidence" value="ECO:0007669"/>
    <property type="project" value="InterPro"/>
</dbReference>
<feature type="transmembrane region" description="Helical" evidence="5">
    <location>
        <begin position="192"/>
        <end position="220"/>
    </location>
</feature>
<evidence type="ECO:0000256" key="3">
    <source>
        <dbReference type="ARBA" id="ARBA00022989"/>
    </source>
</evidence>
<evidence type="ECO:0000256" key="4">
    <source>
        <dbReference type="ARBA" id="ARBA00023136"/>
    </source>
</evidence>
<name>A0A1I1B7R5_9ACTN</name>
<dbReference type="GO" id="GO:0016020">
    <property type="term" value="C:membrane"/>
    <property type="evidence" value="ECO:0007669"/>
    <property type="project" value="UniProtKB-SubCell"/>
</dbReference>
<feature type="transmembrane region" description="Helical" evidence="5">
    <location>
        <begin position="159"/>
        <end position="186"/>
    </location>
</feature>
<reference evidence="7 10" key="3">
    <citation type="submission" date="2017-12" db="EMBL/GenBank/DDBJ databases">
        <title>Pharmacopeia of the Arctic Ocean.</title>
        <authorList>
            <person name="Collins E."/>
            <person name="Ducluzeau A.-L."/>
        </authorList>
    </citation>
    <scope>NUCLEOTIDE SEQUENCE [LARGE SCALE GENOMIC DNA]</scope>
    <source>
        <strain evidence="7 10">DSM 23325</strain>
    </source>
</reference>